<dbReference type="AlphaFoldDB" id="A0A8J5LPP6"/>
<accession>A0A8J5LPP6</accession>
<protein>
    <submittedName>
        <fullName evidence="1">Uncharacterized protein</fullName>
    </submittedName>
</protein>
<keyword evidence="2" id="KW-1185">Reference proteome</keyword>
<proteinExistence type="predicted"/>
<reference evidence="1 2" key="1">
    <citation type="submission" date="2020-08" db="EMBL/GenBank/DDBJ databases">
        <title>Plant Genome Project.</title>
        <authorList>
            <person name="Zhang R.-G."/>
        </authorList>
    </citation>
    <scope>NUCLEOTIDE SEQUENCE [LARGE SCALE GENOMIC DNA]</scope>
    <source>
        <tissue evidence="1">Rhizome</tissue>
    </source>
</reference>
<comment type="caution">
    <text evidence="1">The sequence shown here is derived from an EMBL/GenBank/DDBJ whole genome shotgun (WGS) entry which is preliminary data.</text>
</comment>
<evidence type="ECO:0000313" key="1">
    <source>
        <dbReference type="EMBL" id="KAG6520575.1"/>
    </source>
</evidence>
<gene>
    <name evidence="1" type="ORF">ZIOFF_017632</name>
</gene>
<dbReference type="Proteomes" id="UP000734854">
    <property type="component" value="Unassembled WGS sequence"/>
</dbReference>
<evidence type="ECO:0000313" key="2">
    <source>
        <dbReference type="Proteomes" id="UP000734854"/>
    </source>
</evidence>
<name>A0A8J5LPP6_ZINOF</name>
<sequence length="339" mass="36217">MNLDDLLKDIWTAEESQAMEGTTAPGVGNAGLQRQGSFTLSRDPEEVWRNLLYPAQAAAAPAAAVVPQQQHQHRHGGDHLGGVPSHAGVIKEEPAAILPPRLMGDAINSSSNRTKTIGNVHFGNLPVVSNAAGFSLGFSRESAGNLKGCPCRLGKARMSSGLISGAVALDAGAVTVTIASPVNYVLWRRCLREDRGGGLRTESQLLVRAPGSSYRTATSTSVVDGTANVGRSKLKLIPIDGDGQLSEHDLIPFTLLRSPSLPEPLQSQGGTNEEQPRTRDGICDSVCTIQDTLLRHLCVVCIVSDPLLLLYIVTWFNFRGETETIKSADDLASFVEYNK</sequence>
<dbReference type="EMBL" id="JACMSC010000005">
    <property type="protein sequence ID" value="KAG6520575.1"/>
    <property type="molecule type" value="Genomic_DNA"/>
</dbReference>
<organism evidence="1 2">
    <name type="scientific">Zingiber officinale</name>
    <name type="common">Ginger</name>
    <name type="synonym">Amomum zingiber</name>
    <dbReference type="NCBI Taxonomy" id="94328"/>
    <lineage>
        <taxon>Eukaryota</taxon>
        <taxon>Viridiplantae</taxon>
        <taxon>Streptophyta</taxon>
        <taxon>Embryophyta</taxon>
        <taxon>Tracheophyta</taxon>
        <taxon>Spermatophyta</taxon>
        <taxon>Magnoliopsida</taxon>
        <taxon>Liliopsida</taxon>
        <taxon>Zingiberales</taxon>
        <taxon>Zingiberaceae</taxon>
        <taxon>Zingiber</taxon>
    </lineage>
</organism>